<protein>
    <submittedName>
        <fullName evidence="3">GDSL esterase/lipase</fullName>
    </submittedName>
</protein>
<keyword evidence="2" id="KW-0325">Glycoprotein</keyword>
<keyword evidence="4" id="KW-1185">Reference proteome</keyword>
<evidence type="ECO:0000256" key="2">
    <source>
        <dbReference type="ARBA" id="ARBA00023180"/>
    </source>
</evidence>
<evidence type="ECO:0000313" key="3">
    <source>
        <dbReference type="EMBL" id="EXB82444.1"/>
    </source>
</evidence>
<name>W9S1A3_9ROSA</name>
<dbReference type="eggNOG" id="ENOG502QSMM">
    <property type="taxonomic scope" value="Eukaryota"/>
</dbReference>
<dbReference type="OrthoDB" id="1600564at2759"/>
<dbReference type="PANTHER" id="PTHR22835:SF532">
    <property type="entry name" value="SERINE-RICH ADHESIN FOR PLATELETS-LIKE ISOFORM X1"/>
    <property type="match status" value="1"/>
</dbReference>
<dbReference type="PANTHER" id="PTHR22835">
    <property type="entry name" value="ZINC FINGER FYVE DOMAIN CONTAINING PROTEIN"/>
    <property type="match status" value="1"/>
</dbReference>
<dbReference type="Gene3D" id="3.40.50.1110">
    <property type="entry name" value="SGNH hydrolase"/>
    <property type="match status" value="1"/>
</dbReference>
<evidence type="ECO:0000313" key="4">
    <source>
        <dbReference type="Proteomes" id="UP000030645"/>
    </source>
</evidence>
<accession>W9S1A3</accession>
<dbReference type="AlphaFoldDB" id="W9S1A3"/>
<proteinExistence type="inferred from homology"/>
<dbReference type="EMBL" id="KE344869">
    <property type="protein sequence ID" value="EXB82444.1"/>
    <property type="molecule type" value="Genomic_DNA"/>
</dbReference>
<dbReference type="InterPro" id="IPR001087">
    <property type="entry name" value="GDSL"/>
</dbReference>
<dbReference type="Pfam" id="PF00657">
    <property type="entry name" value="Lipase_GDSL"/>
    <property type="match status" value="1"/>
</dbReference>
<dbReference type="STRING" id="981085.W9S1A3"/>
<gene>
    <name evidence="3" type="ORF">L484_027618</name>
</gene>
<organism evidence="3 4">
    <name type="scientific">Morus notabilis</name>
    <dbReference type="NCBI Taxonomy" id="981085"/>
    <lineage>
        <taxon>Eukaryota</taxon>
        <taxon>Viridiplantae</taxon>
        <taxon>Streptophyta</taxon>
        <taxon>Embryophyta</taxon>
        <taxon>Tracheophyta</taxon>
        <taxon>Spermatophyta</taxon>
        <taxon>Magnoliopsida</taxon>
        <taxon>eudicotyledons</taxon>
        <taxon>Gunneridae</taxon>
        <taxon>Pentapetalae</taxon>
        <taxon>rosids</taxon>
        <taxon>fabids</taxon>
        <taxon>Rosales</taxon>
        <taxon>Moraceae</taxon>
        <taxon>Moreae</taxon>
        <taxon>Morus</taxon>
    </lineage>
</organism>
<dbReference type="KEGG" id="mnt:21410230"/>
<dbReference type="Proteomes" id="UP000030645">
    <property type="component" value="Unassembled WGS sequence"/>
</dbReference>
<evidence type="ECO:0000256" key="1">
    <source>
        <dbReference type="ARBA" id="ARBA00008668"/>
    </source>
</evidence>
<comment type="similarity">
    <text evidence="1">Belongs to the 'GDSL' lipolytic enzyme family.</text>
</comment>
<dbReference type="InterPro" id="IPR036514">
    <property type="entry name" value="SGNH_hydro_sf"/>
</dbReference>
<reference evidence="4" key="1">
    <citation type="submission" date="2013-01" db="EMBL/GenBank/DDBJ databases">
        <title>Draft Genome Sequence of a Mulberry Tree, Morus notabilis C.K. Schneid.</title>
        <authorList>
            <person name="He N."/>
            <person name="Zhao S."/>
        </authorList>
    </citation>
    <scope>NUCLEOTIDE SEQUENCE</scope>
</reference>
<dbReference type="GO" id="GO:0016788">
    <property type="term" value="F:hydrolase activity, acting on ester bonds"/>
    <property type="evidence" value="ECO:0007669"/>
    <property type="project" value="InterPro"/>
</dbReference>
<sequence>MANTLFWIGGIGSSDYSRMYGSSIKSQYLNKLSVIHACKILKALINNGAKYIMVQGLRPMGCLPSQLSRCSPSDRDKSGCSAKANAVIIAHNTLLQQKLEHFRHKYPDRIISYVDTYGAYQTILANYKSYHFEEPFKACCGAHDSSNGYDFDVNRICGTSGSSTCQDSSKYISWDGIHFTGAMNAQLADLFLNKGYCQPSFQDILKAKKCQ</sequence>